<comment type="caution">
    <text evidence="2">The sequence shown here is derived from an EMBL/GenBank/DDBJ whole genome shotgun (WGS) entry which is preliminary data.</text>
</comment>
<organism evidence="2 3">
    <name type="scientific">Parapedobacter defluvii</name>
    <dbReference type="NCBI Taxonomy" id="2045106"/>
    <lineage>
        <taxon>Bacteria</taxon>
        <taxon>Pseudomonadati</taxon>
        <taxon>Bacteroidota</taxon>
        <taxon>Sphingobacteriia</taxon>
        <taxon>Sphingobacteriales</taxon>
        <taxon>Sphingobacteriaceae</taxon>
        <taxon>Parapedobacter</taxon>
    </lineage>
</organism>
<dbReference type="EMBL" id="BMIK01000016">
    <property type="protein sequence ID" value="GGC41017.1"/>
    <property type="molecule type" value="Genomic_DNA"/>
</dbReference>
<dbReference type="PANTHER" id="PTHR30595:SF6">
    <property type="entry name" value="SCHLAFEN ALBA-2 DOMAIN-CONTAINING PROTEIN"/>
    <property type="match status" value="1"/>
</dbReference>
<gene>
    <name evidence="2" type="ORF">GCM10011386_36320</name>
</gene>
<feature type="domain" description="Schlafen AlbA-2" evidence="1">
    <location>
        <begin position="279"/>
        <end position="421"/>
    </location>
</feature>
<dbReference type="RefSeq" id="WP_188752888.1">
    <property type="nucleotide sequence ID" value="NZ_BMIK01000016.1"/>
</dbReference>
<dbReference type="InterPro" id="IPR038461">
    <property type="entry name" value="Schlafen_AlbA_2_dom_sf"/>
</dbReference>
<dbReference type="InterPro" id="IPR007421">
    <property type="entry name" value="Schlafen_AlbA_2_dom"/>
</dbReference>
<dbReference type="Pfam" id="PF04326">
    <property type="entry name" value="SLFN_AlbA_2"/>
    <property type="match status" value="1"/>
</dbReference>
<evidence type="ECO:0000259" key="1">
    <source>
        <dbReference type="Pfam" id="PF04326"/>
    </source>
</evidence>
<keyword evidence="3" id="KW-1185">Reference proteome</keyword>
<evidence type="ECO:0000313" key="3">
    <source>
        <dbReference type="Proteomes" id="UP000597338"/>
    </source>
</evidence>
<protein>
    <recommendedName>
        <fullName evidence="1">Schlafen AlbA-2 domain-containing protein</fullName>
    </recommendedName>
</protein>
<sequence>MEPKIHYVVRHARYIANEQGATDVHVSVNRVFVHEQPIVARKQAFDFYEKIQEMIDYRRLELGDAEETGNNAIGKKVEGPRNLPIENNTDIPEMFRKSDESQKLWQELQSFYEGNPHRVWALENPEKADKVTPYGDAVVILVRDVNLLDAEDDEAELTIHRTIKLDANDPHIISTGYDVDELMLNLDTEYILYQNLGYDTADQSDKVYYWDSERYYEGLPQEKWADWHTILKTPFDWTPYQKENWWGDLEFFQNHERKLIDEKVEMIFNQHEELIKNGESETVEFKPLLFGTIPGKDKNGNPKPRNMGLEVAQVICSFMNKYGGNIYIGVKDNGKIVGVELENKNNEDDYIKSFSTMKRYFFGNDPVLVYHYIKGRFVTVEDKRLFCITVNKSDDEPVFLFNRNVVGGARHEFYVREGTSSLLLYDAKHIAAYIEEKWWRKKYQ</sequence>
<proteinExistence type="predicted"/>
<evidence type="ECO:0000313" key="2">
    <source>
        <dbReference type="EMBL" id="GGC41017.1"/>
    </source>
</evidence>
<dbReference type="PANTHER" id="PTHR30595">
    <property type="entry name" value="GLPR-RELATED TRANSCRIPTIONAL REPRESSOR"/>
    <property type="match status" value="1"/>
</dbReference>
<accession>A0ABQ1MIC7</accession>
<dbReference type="Gene3D" id="3.30.950.30">
    <property type="entry name" value="Schlafen, AAA domain"/>
    <property type="match status" value="1"/>
</dbReference>
<name>A0ABQ1MIC7_9SPHI</name>
<dbReference type="Proteomes" id="UP000597338">
    <property type="component" value="Unassembled WGS sequence"/>
</dbReference>
<reference evidence="3" key="1">
    <citation type="journal article" date="2019" name="Int. J. Syst. Evol. Microbiol.">
        <title>The Global Catalogue of Microorganisms (GCM) 10K type strain sequencing project: providing services to taxonomists for standard genome sequencing and annotation.</title>
        <authorList>
            <consortium name="The Broad Institute Genomics Platform"/>
            <consortium name="The Broad Institute Genome Sequencing Center for Infectious Disease"/>
            <person name="Wu L."/>
            <person name="Ma J."/>
        </authorList>
    </citation>
    <scope>NUCLEOTIDE SEQUENCE [LARGE SCALE GENOMIC DNA]</scope>
    <source>
        <strain evidence="3">CGMCC 1.15342</strain>
    </source>
</reference>